<keyword evidence="1" id="KW-0732">Signal</keyword>
<keyword evidence="3" id="KW-1185">Reference proteome</keyword>
<dbReference type="EMBL" id="BMOL01000006">
    <property type="protein sequence ID" value="GGL78969.1"/>
    <property type="molecule type" value="Genomic_DNA"/>
</dbReference>
<evidence type="ECO:0000256" key="1">
    <source>
        <dbReference type="SAM" id="SignalP"/>
    </source>
</evidence>
<accession>A0ABQ2G7L3</accession>
<protein>
    <recommendedName>
        <fullName evidence="4">SPOR domain-containing protein</fullName>
    </recommendedName>
</protein>
<gene>
    <name evidence="2" type="ORF">GCM10010840_16020</name>
</gene>
<evidence type="ECO:0008006" key="4">
    <source>
        <dbReference type="Google" id="ProtNLM"/>
    </source>
</evidence>
<sequence>MNQKALVFAALLACAPLPAVAQTTPAPLLSGTTGTLPWGLYAGGLTDLQAGDNRLRLSAPAGVRVLGTRYDDGSRTALLTYRPTSGLSAQNALAFATEQLQRQGFELTYRVIYPDEARARALLRRMDRLIEVQVLKGATGAIQALYQFRGGALPGRLLVGEAPDNLRVYAEPIDLKTVQIVPGRIFLTPPGNVLIDSASYRDREASLLFYGMYTLQELEDYYLPFFQAQGFVETVERDSGELSRTYQLARSGQTYRLTLTASDATSRSRVTLEP</sequence>
<evidence type="ECO:0000313" key="3">
    <source>
        <dbReference type="Proteomes" id="UP000639973"/>
    </source>
</evidence>
<dbReference type="RefSeq" id="WP_188970726.1">
    <property type="nucleotide sequence ID" value="NZ_BMOL01000006.1"/>
</dbReference>
<feature type="signal peptide" evidence="1">
    <location>
        <begin position="1"/>
        <end position="21"/>
    </location>
</feature>
<feature type="chain" id="PRO_5045715479" description="SPOR domain-containing protein" evidence="1">
    <location>
        <begin position="22"/>
        <end position="274"/>
    </location>
</feature>
<comment type="caution">
    <text evidence="2">The sequence shown here is derived from an EMBL/GenBank/DDBJ whole genome shotgun (WGS) entry which is preliminary data.</text>
</comment>
<proteinExistence type="predicted"/>
<organism evidence="2 3">
    <name type="scientific">Deinococcus aerolatus</name>
    <dbReference type="NCBI Taxonomy" id="522487"/>
    <lineage>
        <taxon>Bacteria</taxon>
        <taxon>Thermotogati</taxon>
        <taxon>Deinococcota</taxon>
        <taxon>Deinococci</taxon>
        <taxon>Deinococcales</taxon>
        <taxon>Deinococcaceae</taxon>
        <taxon>Deinococcus</taxon>
    </lineage>
</organism>
<dbReference type="Proteomes" id="UP000639973">
    <property type="component" value="Unassembled WGS sequence"/>
</dbReference>
<name>A0ABQ2G7L3_9DEIO</name>
<reference evidence="3" key="1">
    <citation type="journal article" date="2019" name="Int. J. Syst. Evol. Microbiol.">
        <title>The Global Catalogue of Microorganisms (GCM) 10K type strain sequencing project: providing services to taxonomists for standard genome sequencing and annotation.</title>
        <authorList>
            <consortium name="The Broad Institute Genomics Platform"/>
            <consortium name="The Broad Institute Genome Sequencing Center for Infectious Disease"/>
            <person name="Wu L."/>
            <person name="Ma J."/>
        </authorList>
    </citation>
    <scope>NUCLEOTIDE SEQUENCE [LARGE SCALE GENOMIC DNA]</scope>
    <source>
        <strain evidence="3">JCM 15442</strain>
    </source>
</reference>
<evidence type="ECO:0000313" key="2">
    <source>
        <dbReference type="EMBL" id="GGL78969.1"/>
    </source>
</evidence>